<keyword evidence="4" id="KW-1185">Reference proteome</keyword>
<reference evidence="3 4" key="1">
    <citation type="submission" date="2020-08" db="EMBL/GenBank/DDBJ databases">
        <title>Sequencing the genomes of 1000 actinobacteria strains.</title>
        <authorList>
            <person name="Klenk H.-P."/>
        </authorList>
    </citation>
    <scope>NUCLEOTIDE SEQUENCE [LARGE SCALE GENOMIC DNA]</scope>
    <source>
        <strain evidence="3 4">DSM 45272</strain>
    </source>
</reference>
<accession>A0A841BCE3</accession>
<evidence type="ECO:0000313" key="3">
    <source>
        <dbReference type="EMBL" id="MBB5856581.1"/>
    </source>
</evidence>
<dbReference type="AlphaFoldDB" id="A0A841BCE3"/>
<feature type="compositionally biased region" description="Low complexity" evidence="1">
    <location>
        <begin position="57"/>
        <end position="66"/>
    </location>
</feature>
<evidence type="ECO:0000313" key="4">
    <source>
        <dbReference type="Proteomes" id="UP000580861"/>
    </source>
</evidence>
<dbReference type="RefSeq" id="WP_184902068.1">
    <property type="nucleotide sequence ID" value="NZ_JACHMX010000001.1"/>
</dbReference>
<sequence>MDPKKLLVVLCALVGLACGVGSSAAREQPTATQPVLVQPAPAHQPQTPQKPQDKPQQKPTEPPQGTVELGQTVVLKAGETTEVASKDVSIRFARLVSDSRCGEGMVCVWEGEAVIELTLAEPGRGERTTAEVASTGRGGRQSVEFAACRVDLVAVSSGGDQVTLRVSRA</sequence>
<organism evidence="3 4">
    <name type="scientific">Amycolatopsis umgeniensis</name>
    <dbReference type="NCBI Taxonomy" id="336628"/>
    <lineage>
        <taxon>Bacteria</taxon>
        <taxon>Bacillati</taxon>
        <taxon>Actinomycetota</taxon>
        <taxon>Actinomycetes</taxon>
        <taxon>Pseudonocardiales</taxon>
        <taxon>Pseudonocardiaceae</taxon>
        <taxon>Amycolatopsis</taxon>
    </lineage>
</organism>
<feature type="signal peptide" evidence="2">
    <location>
        <begin position="1"/>
        <end position="24"/>
    </location>
</feature>
<proteinExistence type="predicted"/>
<evidence type="ECO:0000256" key="2">
    <source>
        <dbReference type="SAM" id="SignalP"/>
    </source>
</evidence>
<feature type="chain" id="PRO_5032289803" evidence="2">
    <location>
        <begin position="25"/>
        <end position="169"/>
    </location>
</feature>
<comment type="caution">
    <text evidence="3">The sequence shown here is derived from an EMBL/GenBank/DDBJ whole genome shotgun (WGS) entry which is preliminary data.</text>
</comment>
<dbReference type="Proteomes" id="UP000580861">
    <property type="component" value="Unassembled WGS sequence"/>
</dbReference>
<keyword evidence="2" id="KW-0732">Signal</keyword>
<dbReference type="EMBL" id="JACHMX010000001">
    <property type="protein sequence ID" value="MBB5856581.1"/>
    <property type="molecule type" value="Genomic_DNA"/>
</dbReference>
<evidence type="ECO:0000256" key="1">
    <source>
        <dbReference type="SAM" id="MobiDB-lite"/>
    </source>
</evidence>
<dbReference type="PROSITE" id="PS51257">
    <property type="entry name" value="PROKAR_LIPOPROTEIN"/>
    <property type="match status" value="1"/>
</dbReference>
<protein>
    <submittedName>
        <fullName evidence="3">Uncharacterized protein</fullName>
    </submittedName>
</protein>
<feature type="compositionally biased region" description="Low complexity" evidence="1">
    <location>
        <begin position="38"/>
        <end position="50"/>
    </location>
</feature>
<feature type="region of interest" description="Disordered" evidence="1">
    <location>
        <begin position="25"/>
        <end position="69"/>
    </location>
</feature>
<name>A0A841BCE3_9PSEU</name>
<gene>
    <name evidence="3" type="ORF">HDA45_006668</name>
</gene>